<organism evidence="2 3">
    <name type="scientific">Eiseniibacteriota bacterium</name>
    <dbReference type="NCBI Taxonomy" id="2212470"/>
    <lineage>
        <taxon>Bacteria</taxon>
        <taxon>Candidatus Eiseniibacteriota</taxon>
    </lineage>
</organism>
<comment type="caution">
    <text evidence="2">The sequence shown here is derived from an EMBL/GenBank/DDBJ whole genome shotgun (WGS) entry which is preliminary data.</text>
</comment>
<reference evidence="2" key="1">
    <citation type="submission" date="2021-05" db="EMBL/GenBank/DDBJ databases">
        <title>Energy efficiency and biological interactions define the core microbiome of deep oligotrophic groundwater.</title>
        <authorList>
            <person name="Mehrshad M."/>
            <person name="Lopez-Fernandez M."/>
            <person name="Bell E."/>
            <person name="Bernier-Latmani R."/>
            <person name="Bertilsson S."/>
            <person name="Dopson M."/>
        </authorList>
    </citation>
    <scope>NUCLEOTIDE SEQUENCE</scope>
    <source>
        <strain evidence="2">Modern_marine.mb.64</strain>
    </source>
</reference>
<accession>A0A948WAW5</accession>
<dbReference type="Gene3D" id="3.40.50.10420">
    <property type="entry name" value="NagB/RpiA/CoA transferase-like"/>
    <property type="match status" value="1"/>
</dbReference>
<dbReference type="EMBL" id="JAHJDP010000004">
    <property type="protein sequence ID" value="MBU2689423.1"/>
    <property type="molecule type" value="Genomic_DNA"/>
</dbReference>
<dbReference type="InterPro" id="IPR003741">
    <property type="entry name" value="LUD_dom"/>
</dbReference>
<dbReference type="PANTHER" id="PTHR43682">
    <property type="entry name" value="LACTATE UTILIZATION PROTEIN C"/>
    <property type="match status" value="1"/>
</dbReference>
<feature type="domain" description="LUD" evidence="1">
    <location>
        <begin position="43"/>
        <end position="217"/>
    </location>
</feature>
<evidence type="ECO:0000313" key="2">
    <source>
        <dbReference type="EMBL" id="MBU2689423.1"/>
    </source>
</evidence>
<dbReference type="InterPro" id="IPR024185">
    <property type="entry name" value="FTHF_cligase-like_sf"/>
</dbReference>
<dbReference type="Proteomes" id="UP000777784">
    <property type="component" value="Unassembled WGS sequence"/>
</dbReference>
<protein>
    <submittedName>
        <fullName evidence="2">Lactate utilization protein</fullName>
    </submittedName>
</protein>
<evidence type="ECO:0000313" key="3">
    <source>
        <dbReference type="Proteomes" id="UP000777784"/>
    </source>
</evidence>
<dbReference type="SUPFAM" id="SSF100950">
    <property type="entry name" value="NagB/RpiA/CoA transferase-like"/>
    <property type="match status" value="1"/>
</dbReference>
<dbReference type="PANTHER" id="PTHR43682:SF1">
    <property type="entry name" value="LACTATE UTILIZATION PROTEIN C"/>
    <property type="match status" value="1"/>
</dbReference>
<sequence>MLQNIREALKTDPGSAAPPAYDAIDKGRARLVAHDLERDDLIKLFCERAQSSGSTVHRVKDVYGLKRILAEIAPSGSIVSVAAGAELATRLGEDPSALWPESCRILSGRSLTRETLFEIEAALTGVEQGIAETGSIILSAGEDKRRSASLTAKKHVAVIFPDQIRSDMLDWTAGWRPSRSAASPSGMTVISGPSKTADIEMKLVVGVHGPAELHLILFDGG</sequence>
<gene>
    <name evidence="2" type="ORF">KJ970_00720</name>
</gene>
<dbReference type="AlphaFoldDB" id="A0A948WAW5"/>
<name>A0A948WAW5_UNCEI</name>
<dbReference type="Pfam" id="PF02589">
    <property type="entry name" value="LUD_dom"/>
    <property type="match status" value="1"/>
</dbReference>
<evidence type="ECO:0000259" key="1">
    <source>
        <dbReference type="Pfam" id="PF02589"/>
    </source>
</evidence>
<dbReference type="InterPro" id="IPR037171">
    <property type="entry name" value="NagB/RpiA_transferase-like"/>
</dbReference>
<proteinExistence type="predicted"/>